<evidence type="ECO:0000313" key="2">
    <source>
        <dbReference type="Proteomes" id="UP000258309"/>
    </source>
</evidence>
<proteinExistence type="predicted"/>
<reference evidence="1 2" key="1">
    <citation type="submission" date="2018-05" db="EMBL/GenBank/DDBJ databases">
        <title>Draft genome sequence of Scytalidium lignicola DSM 105466, a ubiquitous saprotrophic fungus.</title>
        <authorList>
            <person name="Buettner E."/>
            <person name="Gebauer A.M."/>
            <person name="Hofrichter M."/>
            <person name="Liers C."/>
            <person name="Kellner H."/>
        </authorList>
    </citation>
    <scope>NUCLEOTIDE SEQUENCE [LARGE SCALE GENOMIC DNA]</scope>
    <source>
        <strain evidence="1 2">DSM 105466</strain>
    </source>
</reference>
<dbReference type="Proteomes" id="UP000258309">
    <property type="component" value="Unassembled WGS sequence"/>
</dbReference>
<keyword evidence="2" id="KW-1185">Reference proteome</keyword>
<sequence>MVNSIPVAGSPFAVTVNPPTIDVIDQACLVSHYVIGDPPELWTVGPLQNWSTSNSQPGATILQCPATQGSDTINITSNLPTADEWFTNGFLFTFDITIKCTSPVIFRPVQLPTSADLTMTWTPNASDPAGLGSSAWSLETWAGPASNKTNDKISHLTIEHTDQPATGPENPTTITVLYVLSPDKLNYSVFVFQAGQYITTVQWPKTDSQSMPKLDFSFQRKEVVETAIVVANVTTVPSYFRSDKTNAPESASDIVLSQSWASKTMVNQATDDWIYQQPPAAYGCSIAVYSLTVSKAYDFSAQMRQKLGESPIIAAILFGSPFMNSNTNRWADWDGNHETTQDIGPCNIKVDPNYTNIVVAIAGQGCVTVFSNGEFAFSVTKRFDQPIVGVPLPSILSWWTDITWHAMHMNPPMRLLHDAIGPPF</sequence>
<dbReference type="OrthoDB" id="5334309at2759"/>
<evidence type="ECO:0000313" key="1">
    <source>
        <dbReference type="EMBL" id="RFU24081.1"/>
    </source>
</evidence>
<gene>
    <name evidence="1" type="ORF">B7463_g12257</name>
</gene>
<comment type="caution">
    <text evidence="1">The sequence shown here is derived from an EMBL/GenBank/DDBJ whole genome shotgun (WGS) entry which is preliminary data.</text>
</comment>
<dbReference type="AlphaFoldDB" id="A0A3E2GSA7"/>
<organism evidence="1 2">
    <name type="scientific">Scytalidium lignicola</name>
    <name type="common">Hyphomycete</name>
    <dbReference type="NCBI Taxonomy" id="5539"/>
    <lineage>
        <taxon>Eukaryota</taxon>
        <taxon>Fungi</taxon>
        <taxon>Dikarya</taxon>
        <taxon>Ascomycota</taxon>
        <taxon>Pezizomycotina</taxon>
        <taxon>Leotiomycetes</taxon>
        <taxon>Leotiomycetes incertae sedis</taxon>
        <taxon>Scytalidium</taxon>
    </lineage>
</organism>
<feature type="non-terminal residue" evidence="1">
    <location>
        <position position="424"/>
    </location>
</feature>
<accession>A0A3E2GSA7</accession>
<protein>
    <submittedName>
        <fullName evidence="1">Uncharacterized protein</fullName>
    </submittedName>
</protein>
<feature type="non-terminal residue" evidence="1">
    <location>
        <position position="1"/>
    </location>
</feature>
<dbReference type="EMBL" id="NCSJ02000517">
    <property type="protein sequence ID" value="RFU24081.1"/>
    <property type="molecule type" value="Genomic_DNA"/>
</dbReference>
<name>A0A3E2GSA7_SCYLI</name>